<evidence type="ECO:0000313" key="2">
    <source>
        <dbReference type="Proteomes" id="UP000799755"/>
    </source>
</evidence>
<name>A0ACB6RGB8_9PLEO</name>
<dbReference type="EMBL" id="MU003492">
    <property type="protein sequence ID" value="KAF2477775.1"/>
    <property type="molecule type" value="Genomic_DNA"/>
</dbReference>
<keyword evidence="2" id="KW-1185">Reference proteome</keyword>
<accession>A0ACB6RGB8</accession>
<organism evidence="1 2">
    <name type="scientific">Lindgomyces ingoldianus</name>
    <dbReference type="NCBI Taxonomy" id="673940"/>
    <lineage>
        <taxon>Eukaryota</taxon>
        <taxon>Fungi</taxon>
        <taxon>Dikarya</taxon>
        <taxon>Ascomycota</taxon>
        <taxon>Pezizomycotina</taxon>
        <taxon>Dothideomycetes</taxon>
        <taxon>Pleosporomycetidae</taxon>
        <taxon>Pleosporales</taxon>
        <taxon>Lindgomycetaceae</taxon>
        <taxon>Lindgomyces</taxon>
    </lineage>
</organism>
<sequence length="389" mass="43543">MGCLYCFQCRFLLMISCFDAFITAGLMLTNSEVEGVDVANSDDRSADIELELTTCLRRLTNGHNAMSRSTVNYSDEGVAMVRDILFIQGLFCLTSVIELCMKGSSSMQLRHPSAVFLSSSTVLYCLIVGSRVYSIFNGPELVGYQTLTMPYASAAATPQNKNHSTLNLPPSHPDGTRDMKSSLATTLAVHAVILGLVSLNEEGQCLCDHVSEEGSIGEICMHIGLYLAIFLWLNSNGSLNHLKFLNISTFPNTPQLTSSRATPVWDVSIQFDLIWYLKRIATFAITHLTSPQSHWRKLVNALACLMKETTSQTPTRPDQTHTADARFPRKAYFQNGTLCCEMERQKMTRTECKNMGLEGEKRGDDLKGPWYTCVAWAYWRPFHNHRRFG</sequence>
<dbReference type="Proteomes" id="UP000799755">
    <property type="component" value="Unassembled WGS sequence"/>
</dbReference>
<protein>
    <submittedName>
        <fullName evidence="1">Uncharacterized protein</fullName>
    </submittedName>
</protein>
<evidence type="ECO:0000313" key="1">
    <source>
        <dbReference type="EMBL" id="KAF2477775.1"/>
    </source>
</evidence>
<comment type="caution">
    <text evidence="1">The sequence shown here is derived from an EMBL/GenBank/DDBJ whole genome shotgun (WGS) entry which is preliminary data.</text>
</comment>
<proteinExistence type="predicted"/>
<gene>
    <name evidence="1" type="ORF">BDR25DRAFT_348095</name>
</gene>
<reference evidence="1" key="1">
    <citation type="journal article" date="2020" name="Stud. Mycol.">
        <title>101 Dothideomycetes genomes: a test case for predicting lifestyles and emergence of pathogens.</title>
        <authorList>
            <person name="Haridas S."/>
            <person name="Albert R."/>
            <person name="Binder M."/>
            <person name="Bloem J."/>
            <person name="Labutti K."/>
            <person name="Salamov A."/>
            <person name="Andreopoulos B."/>
            <person name="Baker S."/>
            <person name="Barry K."/>
            <person name="Bills G."/>
            <person name="Bluhm B."/>
            <person name="Cannon C."/>
            <person name="Castanera R."/>
            <person name="Culley D."/>
            <person name="Daum C."/>
            <person name="Ezra D."/>
            <person name="Gonzalez J."/>
            <person name="Henrissat B."/>
            <person name="Kuo A."/>
            <person name="Liang C."/>
            <person name="Lipzen A."/>
            <person name="Lutzoni F."/>
            <person name="Magnuson J."/>
            <person name="Mondo S."/>
            <person name="Nolan M."/>
            <person name="Ohm R."/>
            <person name="Pangilinan J."/>
            <person name="Park H.-J."/>
            <person name="Ramirez L."/>
            <person name="Alfaro M."/>
            <person name="Sun H."/>
            <person name="Tritt A."/>
            <person name="Yoshinaga Y."/>
            <person name="Zwiers L.-H."/>
            <person name="Turgeon B."/>
            <person name="Goodwin S."/>
            <person name="Spatafora J."/>
            <person name="Crous P."/>
            <person name="Grigoriev I."/>
        </authorList>
    </citation>
    <scope>NUCLEOTIDE SEQUENCE</scope>
    <source>
        <strain evidence="1">ATCC 200398</strain>
    </source>
</reference>